<accession>A0A182HJA5</accession>
<dbReference type="EMBL" id="APCN01002135">
    <property type="status" value="NOT_ANNOTATED_CDS"/>
    <property type="molecule type" value="Genomic_DNA"/>
</dbReference>
<dbReference type="EnsemblMetazoa" id="AARA001318-RA">
    <property type="protein sequence ID" value="AARA001318-PA"/>
    <property type="gene ID" value="AARA001318"/>
</dbReference>
<dbReference type="Proteomes" id="UP000075840">
    <property type="component" value="Unassembled WGS sequence"/>
</dbReference>
<proteinExistence type="predicted"/>
<organism evidence="1 2">
    <name type="scientific">Anopheles arabiensis</name>
    <name type="common">Mosquito</name>
    <dbReference type="NCBI Taxonomy" id="7173"/>
    <lineage>
        <taxon>Eukaryota</taxon>
        <taxon>Metazoa</taxon>
        <taxon>Ecdysozoa</taxon>
        <taxon>Arthropoda</taxon>
        <taxon>Hexapoda</taxon>
        <taxon>Insecta</taxon>
        <taxon>Pterygota</taxon>
        <taxon>Neoptera</taxon>
        <taxon>Endopterygota</taxon>
        <taxon>Diptera</taxon>
        <taxon>Nematocera</taxon>
        <taxon>Culicoidea</taxon>
        <taxon>Culicidae</taxon>
        <taxon>Anophelinae</taxon>
        <taxon>Anopheles</taxon>
    </lineage>
</organism>
<dbReference type="AlphaFoldDB" id="A0A182HJA5"/>
<dbReference type="GeneID" id="120905613"/>
<dbReference type="VEuPathDB" id="VectorBase:AARA001318"/>
<keyword evidence="2" id="KW-1185">Reference proteome</keyword>
<evidence type="ECO:0000313" key="1">
    <source>
        <dbReference type="EnsemblMetazoa" id="AARA001318-PA"/>
    </source>
</evidence>
<sequence length="215" mass="24660">MEDSRYLPNQSELNAVQDDELRQELLKYYRSSLIIGLLKQSDAPISIESRALLSVYKHEGELPLGLDHIRNVDISYHERMAIGKYIESKITEQVRPFVEKAKRYCGGNLEELSASQFQEQYRNLQLDRERQELTEKLAQLKARKLHLMKACADIRTGPFQRNNVELKHAEARSMQTKTELLQKLVANEILNCTPHAVKAVNEVTANINTLLGNGE</sequence>
<dbReference type="VEuPathDB" id="VectorBase:AARA21_013232"/>
<name>A0A182HJA5_ANOAR</name>
<protein>
    <submittedName>
        <fullName evidence="1">Uncharacterized protein</fullName>
    </submittedName>
</protein>
<evidence type="ECO:0000313" key="2">
    <source>
        <dbReference type="Proteomes" id="UP000075840"/>
    </source>
</evidence>
<dbReference type="RefSeq" id="XP_040172507.1">
    <property type="nucleotide sequence ID" value="XM_040316573.1"/>
</dbReference>
<reference evidence="1" key="1">
    <citation type="submission" date="2022-08" db="UniProtKB">
        <authorList>
            <consortium name="EnsemblMetazoa"/>
        </authorList>
    </citation>
    <scope>IDENTIFICATION</scope>
    <source>
        <strain evidence="1">Dongola</strain>
    </source>
</reference>
<dbReference type="KEGG" id="aara:120905613"/>